<keyword evidence="1" id="KW-0812">Transmembrane</keyword>
<dbReference type="EMBL" id="JSYL01000002">
    <property type="protein sequence ID" value="KIA89584.1"/>
    <property type="molecule type" value="Genomic_DNA"/>
</dbReference>
<accession>A0A0C1FNX8</accession>
<reference evidence="2 3" key="1">
    <citation type="submission" date="2014-10" db="EMBL/GenBank/DDBJ databases">
        <title>Kaistella jeonii genome.</title>
        <authorList>
            <person name="Clayton J.T."/>
            <person name="Newman J.D."/>
        </authorList>
    </citation>
    <scope>NUCLEOTIDE SEQUENCE [LARGE SCALE GENOMIC DNA]</scope>
    <source>
        <strain evidence="2 3">DSM 17048</strain>
    </source>
</reference>
<comment type="caution">
    <text evidence="2">The sequence shown here is derived from an EMBL/GenBank/DDBJ whole genome shotgun (WGS) entry which is preliminary data.</text>
</comment>
<evidence type="ECO:0000313" key="3">
    <source>
        <dbReference type="Proteomes" id="UP000031473"/>
    </source>
</evidence>
<dbReference type="RefSeq" id="WP_039348560.1">
    <property type="nucleotide sequence ID" value="NZ_FOLA01000003.1"/>
</dbReference>
<organism evidence="2 3">
    <name type="scientific">Kaistella jeonii</name>
    <dbReference type="NCBI Taxonomy" id="266749"/>
    <lineage>
        <taxon>Bacteria</taxon>
        <taxon>Pseudomonadati</taxon>
        <taxon>Bacteroidota</taxon>
        <taxon>Flavobacteriia</taxon>
        <taxon>Flavobacteriales</taxon>
        <taxon>Weeksellaceae</taxon>
        <taxon>Chryseobacterium group</taxon>
        <taxon>Kaistella</taxon>
    </lineage>
</organism>
<feature type="transmembrane region" description="Helical" evidence="1">
    <location>
        <begin position="44"/>
        <end position="65"/>
    </location>
</feature>
<dbReference type="AlphaFoldDB" id="A0A0C1FNX8"/>
<keyword evidence="3" id="KW-1185">Reference proteome</keyword>
<name>A0A0C1FNX8_9FLAO</name>
<dbReference type="Proteomes" id="UP000031473">
    <property type="component" value="Unassembled WGS sequence"/>
</dbReference>
<protein>
    <submittedName>
        <fullName evidence="2">Uncharacterized protein</fullName>
    </submittedName>
</protein>
<gene>
    <name evidence="2" type="ORF">OA86_02815</name>
</gene>
<dbReference type="STRING" id="266749.SAMN05421876_103337"/>
<proteinExistence type="predicted"/>
<keyword evidence="1" id="KW-1133">Transmembrane helix</keyword>
<dbReference type="OrthoDB" id="9989892at2"/>
<evidence type="ECO:0000313" key="2">
    <source>
        <dbReference type="EMBL" id="KIA89584.1"/>
    </source>
</evidence>
<sequence length="69" mass="8275">MKKIFEIFFEEIPTAELNVERKLEWKMFLPKSTDVIELALLKGLLLFFPIFLVLYFSSIVFAVLFKYHE</sequence>
<evidence type="ECO:0000256" key="1">
    <source>
        <dbReference type="SAM" id="Phobius"/>
    </source>
</evidence>
<keyword evidence="1" id="KW-0472">Membrane</keyword>